<feature type="transmembrane region" description="Helical" evidence="1">
    <location>
        <begin position="50"/>
        <end position="71"/>
    </location>
</feature>
<comment type="caution">
    <text evidence="2">The sequence shown here is derived from an EMBL/GenBank/DDBJ whole genome shotgun (WGS) entry which is preliminary data.</text>
</comment>
<dbReference type="Proteomes" id="UP000177096">
    <property type="component" value="Unassembled WGS sequence"/>
</dbReference>
<evidence type="ECO:0000313" key="3">
    <source>
        <dbReference type="Proteomes" id="UP000177096"/>
    </source>
</evidence>
<name>A0A1G2UIK1_9BACT</name>
<accession>A0A1G2UIK1</accession>
<gene>
    <name evidence="2" type="ORF">A3I86_01310</name>
</gene>
<dbReference type="EMBL" id="MHWM01000014">
    <property type="protein sequence ID" value="OHB08992.1"/>
    <property type="molecule type" value="Genomic_DNA"/>
</dbReference>
<proteinExistence type="predicted"/>
<protein>
    <submittedName>
        <fullName evidence="2">Uncharacterized protein</fullName>
    </submittedName>
</protein>
<evidence type="ECO:0000256" key="1">
    <source>
        <dbReference type="SAM" id="Phobius"/>
    </source>
</evidence>
<organism evidence="2 3">
    <name type="scientific">Candidatus Zambryskibacteria bacterium RIFCSPLOWO2_02_FULL_39_14</name>
    <dbReference type="NCBI Taxonomy" id="1802769"/>
    <lineage>
        <taxon>Bacteria</taxon>
        <taxon>Candidatus Zambryskiibacteriota</taxon>
    </lineage>
</organism>
<evidence type="ECO:0000313" key="2">
    <source>
        <dbReference type="EMBL" id="OHB08992.1"/>
    </source>
</evidence>
<keyword evidence="1" id="KW-0812">Transmembrane</keyword>
<keyword evidence="1" id="KW-0472">Membrane</keyword>
<reference evidence="2 3" key="1">
    <citation type="journal article" date="2016" name="Nat. Commun.">
        <title>Thousands of microbial genomes shed light on interconnected biogeochemical processes in an aquifer system.</title>
        <authorList>
            <person name="Anantharaman K."/>
            <person name="Brown C.T."/>
            <person name="Hug L.A."/>
            <person name="Sharon I."/>
            <person name="Castelle C.J."/>
            <person name="Probst A.J."/>
            <person name="Thomas B.C."/>
            <person name="Singh A."/>
            <person name="Wilkins M.J."/>
            <person name="Karaoz U."/>
            <person name="Brodie E.L."/>
            <person name="Williams K.H."/>
            <person name="Hubbard S.S."/>
            <person name="Banfield J.F."/>
        </authorList>
    </citation>
    <scope>NUCLEOTIDE SEQUENCE [LARGE SCALE GENOMIC DNA]</scope>
</reference>
<keyword evidence="1" id="KW-1133">Transmembrane helix</keyword>
<dbReference type="AlphaFoldDB" id="A0A1G2UIK1"/>
<sequence>MDTEENKKVVFETDNWRAESFARSTSRSGIIGLVIKLSGGRIKNDKQANVVLVVISVFIFIVSIFVFIQIFRSSVVVPTDTPIPAGSDDPNYYI</sequence>